<evidence type="ECO:0000313" key="2">
    <source>
        <dbReference type="EMBL" id="KAK6301966.1"/>
    </source>
</evidence>
<keyword evidence="3" id="KW-1185">Reference proteome</keyword>
<dbReference type="AlphaFoldDB" id="A0AAN8LJF4"/>
<proteinExistence type="predicted"/>
<keyword evidence="1" id="KW-1133">Transmembrane helix</keyword>
<evidence type="ECO:0000256" key="1">
    <source>
        <dbReference type="SAM" id="Phobius"/>
    </source>
</evidence>
<evidence type="ECO:0000313" key="3">
    <source>
        <dbReference type="Proteomes" id="UP001356427"/>
    </source>
</evidence>
<accession>A0AAN8LJF4</accession>
<dbReference type="Pfam" id="PF14986">
    <property type="entry name" value="DUF4514"/>
    <property type="match status" value="1"/>
</dbReference>
<protein>
    <submittedName>
        <fullName evidence="2">Uncharacterized protein</fullName>
    </submittedName>
</protein>
<comment type="caution">
    <text evidence="2">The sequence shown here is derived from an EMBL/GenBank/DDBJ whole genome shotgun (WGS) entry which is preliminary data.</text>
</comment>
<keyword evidence="1" id="KW-0472">Membrane</keyword>
<reference evidence="2 3" key="1">
    <citation type="submission" date="2021-04" db="EMBL/GenBank/DDBJ databases">
        <authorList>
            <person name="De Guttry C."/>
            <person name="Zahm M."/>
            <person name="Klopp C."/>
            <person name="Cabau C."/>
            <person name="Louis A."/>
            <person name="Berthelot C."/>
            <person name="Parey E."/>
            <person name="Roest Crollius H."/>
            <person name="Montfort J."/>
            <person name="Robinson-Rechavi M."/>
            <person name="Bucao C."/>
            <person name="Bouchez O."/>
            <person name="Gislard M."/>
            <person name="Lluch J."/>
            <person name="Milhes M."/>
            <person name="Lampietro C."/>
            <person name="Lopez Roques C."/>
            <person name="Donnadieu C."/>
            <person name="Braasch I."/>
            <person name="Desvignes T."/>
            <person name="Postlethwait J."/>
            <person name="Bobe J."/>
            <person name="Wedekind C."/>
            <person name="Guiguen Y."/>
        </authorList>
    </citation>
    <scope>NUCLEOTIDE SEQUENCE [LARGE SCALE GENOMIC DNA]</scope>
    <source>
        <strain evidence="2">Cs_M1</strain>
        <tissue evidence="2">Blood</tissue>
    </source>
</reference>
<name>A0AAN8LJF4_9TELE</name>
<feature type="transmembrane region" description="Helical" evidence="1">
    <location>
        <begin position="40"/>
        <end position="59"/>
    </location>
</feature>
<dbReference type="InterPro" id="IPR029395">
    <property type="entry name" value="DUF4514"/>
</dbReference>
<keyword evidence="1" id="KW-0812">Transmembrane</keyword>
<gene>
    <name evidence="2" type="ORF">J4Q44_G00280190</name>
</gene>
<organism evidence="2 3">
    <name type="scientific">Coregonus suidteri</name>
    <dbReference type="NCBI Taxonomy" id="861788"/>
    <lineage>
        <taxon>Eukaryota</taxon>
        <taxon>Metazoa</taxon>
        <taxon>Chordata</taxon>
        <taxon>Craniata</taxon>
        <taxon>Vertebrata</taxon>
        <taxon>Euteleostomi</taxon>
        <taxon>Actinopterygii</taxon>
        <taxon>Neopterygii</taxon>
        <taxon>Teleostei</taxon>
        <taxon>Protacanthopterygii</taxon>
        <taxon>Salmoniformes</taxon>
        <taxon>Salmonidae</taxon>
        <taxon>Coregoninae</taxon>
        <taxon>Coregonus</taxon>
    </lineage>
</organism>
<dbReference type="EMBL" id="JAGTTL010000026">
    <property type="protein sequence ID" value="KAK6301966.1"/>
    <property type="molecule type" value="Genomic_DNA"/>
</dbReference>
<sequence>MKMLQNGHCLSVITIIFTIESILTNVKGNDLESNEEPDATYALIGAGIGLFFAICFIGSKLYMIKKHMLDIEVSEVCVKRPCQQTALVDMKNLKRVSDT</sequence>
<dbReference type="Proteomes" id="UP001356427">
    <property type="component" value="Unassembled WGS sequence"/>
</dbReference>